<evidence type="ECO:0000259" key="3">
    <source>
        <dbReference type="SMART" id="SM00065"/>
    </source>
</evidence>
<dbReference type="InterPro" id="IPR036097">
    <property type="entry name" value="HisK_dim/P_sf"/>
</dbReference>
<feature type="domain" description="GAF" evidence="3">
    <location>
        <begin position="18"/>
        <end position="161"/>
    </location>
</feature>
<dbReference type="AlphaFoldDB" id="A0A5B8USJ2"/>
<dbReference type="SUPFAM" id="SSF55781">
    <property type="entry name" value="GAF domain-like"/>
    <property type="match status" value="1"/>
</dbReference>
<proteinExistence type="predicted"/>
<dbReference type="InterPro" id="IPR003018">
    <property type="entry name" value="GAF"/>
</dbReference>
<sequence length="380" mass="43614">MTETDIRLLAVERFKSLDLENDSEFRELVQMASDVCDTPIALLTLLDHDTQWLKVRKGTDIASMPREISFCDHTIRDDSVMIVPDATADERFTNNPIVASDPHIRFYAGASLITNDGHRIGSLCVIDLEPHQLTRQQELLLKMLSKQAVNLMEYRISAELLEKNKIEFERQKKIIREVQITQRSFFESAPNFHALLGKRGEVIDFNKIAYNFIHKVHGVELRRGVMMLRYIAPDFADKFIRGFNMAVVGDHAFEEGSTDYGAHGVIYWEASFETARDPNNEIIGISYIIRDVTDRKVREHKIIDQNQSLLKIAHMQAHEFRAPLTTITGMMDLIKAEDYQAPKEYFELLENAVKNLDGKIREVVDNVDNIVLEGTEVYKA</sequence>
<evidence type="ECO:0000256" key="2">
    <source>
        <dbReference type="ARBA" id="ARBA00012438"/>
    </source>
</evidence>
<evidence type="ECO:0000256" key="1">
    <source>
        <dbReference type="ARBA" id="ARBA00000085"/>
    </source>
</evidence>
<dbReference type="SUPFAM" id="SSF55785">
    <property type="entry name" value="PYP-like sensor domain (PAS domain)"/>
    <property type="match status" value="1"/>
</dbReference>
<organism evidence="4 5">
    <name type="scientific">Mucilaginibacter ginsenosidivorans</name>
    <dbReference type="NCBI Taxonomy" id="398053"/>
    <lineage>
        <taxon>Bacteria</taxon>
        <taxon>Pseudomonadati</taxon>
        <taxon>Bacteroidota</taxon>
        <taxon>Sphingobacteriia</taxon>
        <taxon>Sphingobacteriales</taxon>
        <taxon>Sphingobacteriaceae</taxon>
        <taxon>Mucilaginibacter</taxon>
    </lineage>
</organism>
<dbReference type="InterPro" id="IPR029016">
    <property type="entry name" value="GAF-like_dom_sf"/>
</dbReference>
<dbReference type="InterPro" id="IPR003661">
    <property type="entry name" value="HisK_dim/P_dom"/>
</dbReference>
<reference evidence="4 5" key="1">
    <citation type="journal article" date="2017" name="Curr. Microbiol.">
        <title>Mucilaginibacter ginsenosidivorans sp. nov., Isolated from Soil of Ginseng Field.</title>
        <authorList>
            <person name="Kim M.M."/>
            <person name="Siddiqi M.Z."/>
            <person name="Im W.T."/>
        </authorList>
    </citation>
    <scope>NUCLEOTIDE SEQUENCE [LARGE SCALE GENOMIC DNA]</scope>
    <source>
        <strain evidence="4 5">Gsoil 3017</strain>
    </source>
</reference>
<dbReference type="Gene3D" id="1.10.287.130">
    <property type="match status" value="1"/>
</dbReference>
<dbReference type="PANTHER" id="PTHR43102:SF2">
    <property type="entry name" value="GAF DOMAIN-CONTAINING PROTEIN"/>
    <property type="match status" value="1"/>
</dbReference>
<dbReference type="InterPro" id="IPR035965">
    <property type="entry name" value="PAS-like_dom_sf"/>
</dbReference>
<dbReference type="CDD" id="cd00082">
    <property type="entry name" value="HisKA"/>
    <property type="match status" value="1"/>
</dbReference>
<dbReference type="SUPFAM" id="SSF47384">
    <property type="entry name" value="Homodimeric domain of signal transducing histidine kinase"/>
    <property type="match status" value="1"/>
</dbReference>
<dbReference type="SMART" id="SM00065">
    <property type="entry name" value="GAF"/>
    <property type="match status" value="1"/>
</dbReference>
<dbReference type="GO" id="GO:0000155">
    <property type="term" value="F:phosphorelay sensor kinase activity"/>
    <property type="evidence" value="ECO:0007669"/>
    <property type="project" value="InterPro"/>
</dbReference>
<protein>
    <recommendedName>
        <fullName evidence="2">histidine kinase</fullName>
        <ecNumber evidence="2">2.7.13.3</ecNumber>
    </recommendedName>
</protein>
<evidence type="ECO:0000313" key="4">
    <source>
        <dbReference type="EMBL" id="QEC61892.1"/>
    </source>
</evidence>
<dbReference type="EMBL" id="CP042436">
    <property type="protein sequence ID" value="QEC61892.1"/>
    <property type="molecule type" value="Genomic_DNA"/>
</dbReference>
<dbReference type="KEGG" id="mgin:FRZ54_04600"/>
<keyword evidence="5" id="KW-1185">Reference proteome</keyword>
<dbReference type="Pfam" id="PF01590">
    <property type="entry name" value="GAF"/>
    <property type="match status" value="1"/>
</dbReference>
<dbReference type="EC" id="2.7.13.3" evidence="2"/>
<dbReference type="Proteomes" id="UP000321479">
    <property type="component" value="Chromosome"/>
</dbReference>
<dbReference type="OrthoDB" id="741455at2"/>
<dbReference type="Gene3D" id="3.30.450.40">
    <property type="match status" value="1"/>
</dbReference>
<dbReference type="Gene3D" id="3.30.450.20">
    <property type="entry name" value="PAS domain"/>
    <property type="match status" value="1"/>
</dbReference>
<evidence type="ECO:0000313" key="5">
    <source>
        <dbReference type="Proteomes" id="UP000321479"/>
    </source>
</evidence>
<comment type="catalytic activity">
    <reaction evidence="1">
        <text>ATP + protein L-histidine = ADP + protein N-phospho-L-histidine.</text>
        <dbReference type="EC" id="2.7.13.3"/>
    </reaction>
</comment>
<name>A0A5B8USJ2_9SPHI</name>
<accession>A0A5B8USJ2</accession>
<gene>
    <name evidence="4" type="ORF">FRZ54_04600</name>
</gene>
<dbReference type="PANTHER" id="PTHR43102">
    <property type="entry name" value="SLR1143 PROTEIN"/>
    <property type="match status" value="1"/>
</dbReference>
<dbReference type="RefSeq" id="WP_147030469.1">
    <property type="nucleotide sequence ID" value="NZ_CP042436.1"/>
</dbReference>